<evidence type="ECO:0000313" key="2">
    <source>
        <dbReference type="EMBL" id="KAH7156151.1"/>
    </source>
</evidence>
<feature type="compositionally biased region" description="Basic and acidic residues" evidence="1">
    <location>
        <begin position="1"/>
        <end position="13"/>
    </location>
</feature>
<dbReference type="EMBL" id="JAGMUV010000005">
    <property type="protein sequence ID" value="KAH7156151.1"/>
    <property type="molecule type" value="Genomic_DNA"/>
</dbReference>
<sequence>MPPTPKPDHEVPMHGDSALVASSAGSEPTKNIVPQSIASRKIVSRNVAPQDSPVQGFPPQNIVPQSIAPQHFVPQNFVSQGIGPQNIMPQNATPQNITPQNIGLPQPLMVPQQPQFYPNVMTPTLGPAVPVCNYPTPGMQYLAIFMTPPPVAWQPTIPQPGMVWPPPTDQYPAPWPQPLQSTGIPSPQLPPRVRSRSRSTQASHSRKGSRASNQIRRRVVDQKRQPVGQLRIPRPESTPGHKSQVEISKSAKRPKSSSPRKLVSNHQVIVDLEDQVRGQSCKVPTGADPQAAKEGKEPSGADDNEQSFRRHMRNRFDGEEAFKMTSASGPGRTRRGGKGKSVAVEVHKTSEVETALVTFSGPPTNAPKAPASQRRVTQAAVALPQPLASSPAESGGWSQSKRWMSQETKERVVFQKMLINLHYMGADKSPFVPQSPAELTAFKLEAAESEKLKLIQKMDKRIAKTDSRNGNKGPLLSELLGGKLRDKLSPVFFAIHCFNKELPTQDESRVDWPSLAELKEEGDKRASRYGRYFPLPRLNVIATRFSSEDRDKAYNPDGSIRWEKKAVKLGAREIMPVTAGNEAYTIAPVSELQQKELPVPLQLIIQHIDGDQENLSKSQEKENGQQD</sequence>
<accession>A0A9P9J9X0</accession>
<reference evidence="2" key="1">
    <citation type="journal article" date="2021" name="Nat. Commun.">
        <title>Genetic determinants of endophytism in the Arabidopsis root mycobiome.</title>
        <authorList>
            <person name="Mesny F."/>
            <person name="Miyauchi S."/>
            <person name="Thiergart T."/>
            <person name="Pickel B."/>
            <person name="Atanasova L."/>
            <person name="Karlsson M."/>
            <person name="Huettel B."/>
            <person name="Barry K.W."/>
            <person name="Haridas S."/>
            <person name="Chen C."/>
            <person name="Bauer D."/>
            <person name="Andreopoulos W."/>
            <person name="Pangilinan J."/>
            <person name="LaButti K."/>
            <person name="Riley R."/>
            <person name="Lipzen A."/>
            <person name="Clum A."/>
            <person name="Drula E."/>
            <person name="Henrissat B."/>
            <person name="Kohler A."/>
            <person name="Grigoriev I.V."/>
            <person name="Martin F.M."/>
            <person name="Hacquard S."/>
        </authorList>
    </citation>
    <scope>NUCLEOTIDE SEQUENCE</scope>
    <source>
        <strain evidence="2">MPI-CAGE-AT-0147</strain>
    </source>
</reference>
<keyword evidence="3" id="KW-1185">Reference proteome</keyword>
<feature type="region of interest" description="Disordered" evidence="1">
    <location>
        <begin position="161"/>
        <end position="340"/>
    </location>
</feature>
<organism evidence="2 3">
    <name type="scientific">Dactylonectria macrodidyma</name>
    <dbReference type="NCBI Taxonomy" id="307937"/>
    <lineage>
        <taxon>Eukaryota</taxon>
        <taxon>Fungi</taxon>
        <taxon>Dikarya</taxon>
        <taxon>Ascomycota</taxon>
        <taxon>Pezizomycotina</taxon>
        <taxon>Sordariomycetes</taxon>
        <taxon>Hypocreomycetidae</taxon>
        <taxon>Hypocreales</taxon>
        <taxon>Nectriaceae</taxon>
        <taxon>Dactylonectria</taxon>
    </lineage>
</organism>
<dbReference type="Proteomes" id="UP000738349">
    <property type="component" value="Unassembled WGS sequence"/>
</dbReference>
<evidence type="ECO:0000256" key="1">
    <source>
        <dbReference type="SAM" id="MobiDB-lite"/>
    </source>
</evidence>
<feature type="compositionally biased region" description="Polar residues" evidence="1">
    <location>
        <begin position="23"/>
        <end position="37"/>
    </location>
</feature>
<dbReference type="AlphaFoldDB" id="A0A9P9J9X0"/>
<dbReference type="OrthoDB" id="1703270at2759"/>
<feature type="non-terminal residue" evidence="2">
    <location>
        <position position="1"/>
    </location>
</feature>
<feature type="compositionally biased region" description="Pro residues" evidence="1">
    <location>
        <begin position="163"/>
        <end position="177"/>
    </location>
</feature>
<protein>
    <submittedName>
        <fullName evidence="2">Uncharacterized protein</fullName>
    </submittedName>
</protein>
<proteinExistence type="predicted"/>
<evidence type="ECO:0000313" key="3">
    <source>
        <dbReference type="Proteomes" id="UP000738349"/>
    </source>
</evidence>
<feature type="region of interest" description="Disordered" evidence="1">
    <location>
        <begin position="1"/>
        <end position="37"/>
    </location>
</feature>
<comment type="caution">
    <text evidence="2">The sequence shown here is derived from an EMBL/GenBank/DDBJ whole genome shotgun (WGS) entry which is preliminary data.</text>
</comment>
<name>A0A9P9J9X0_9HYPO</name>
<gene>
    <name evidence="2" type="ORF">EDB81DRAFT_786152</name>
</gene>